<evidence type="ECO:0000313" key="4">
    <source>
        <dbReference type="Proteomes" id="UP001165190"/>
    </source>
</evidence>
<dbReference type="Proteomes" id="UP001165190">
    <property type="component" value="Unassembled WGS sequence"/>
</dbReference>
<evidence type="ECO:0000256" key="1">
    <source>
        <dbReference type="ARBA" id="ARBA00022737"/>
    </source>
</evidence>
<dbReference type="SUPFAM" id="SSF54631">
    <property type="entry name" value="CBS-domain pair"/>
    <property type="match status" value="2"/>
</dbReference>
<dbReference type="GO" id="GO:0005737">
    <property type="term" value="C:cytoplasm"/>
    <property type="evidence" value="ECO:0007669"/>
    <property type="project" value="TreeGrafter"/>
</dbReference>
<dbReference type="GO" id="GO:0005634">
    <property type="term" value="C:nucleus"/>
    <property type="evidence" value="ECO:0007669"/>
    <property type="project" value="TreeGrafter"/>
</dbReference>
<dbReference type="OrthoDB" id="681454at2759"/>
<reference evidence="3" key="1">
    <citation type="submission" date="2023-05" db="EMBL/GenBank/DDBJ databases">
        <title>Genome and transcriptome analyses reveal genes involved in the formation of fine ridges on petal epidermal cells in Hibiscus trionum.</title>
        <authorList>
            <person name="Koshimizu S."/>
            <person name="Masuda S."/>
            <person name="Ishii T."/>
            <person name="Shirasu K."/>
            <person name="Hoshino A."/>
            <person name="Arita M."/>
        </authorList>
    </citation>
    <scope>NUCLEOTIDE SEQUENCE</scope>
    <source>
        <strain evidence="3">Hamamatsu line</strain>
    </source>
</reference>
<name>A0A9W7LRM2_HIBTR</name>
<organism evidence="3 4">
    <name type="scientific">Hibiscus trionum</name>
    <name type="common">Flower of an hour</name>
    <dbReference type="NCBI Taxonomy" id="183268"/>
    <lineage>
        <taxon>Eukaryota</taxon>
        <taxon>Viridiplantae</taxon>
        <taxon>Streptophyta</taxon>
        <taxon>Embryophyta</taxon>
        <taxon>Tracheophyta</taxon>
        <taxon>Spermatophyta</taxon>
        <taxon>Magnoliopsida</taxon>
        <taxon>eudicotyledons</taxon>
        <taxon>Gunneridae</taxon>
        <taxon>Pentapetalae</taxon>
        <taxon>rosids</taxon>
        <taxon>malvids</taxon>
        <taxon>Malvales</taxon>
        <taxon>Malvaceae</taxon>
        <taxon>Malvoideae</taxon>
        <taxon>Hibiscus</taxon>
    </lineage>
</organism>
<keyword evidence="1" id="KW-0677">Repeat</keyword>
<sequence>MAGAATLLGREVSDLCLGRPPLRSLSISATVSDALAALKRSGDNCVSVWSCNHGLLPEAAAYEVNTAECLCVGKVCMVDIICFLSEEEKLSNPGTALQAPLSVFIRKTGDVVRHLEPNASVEEAIDLILEGAQNLVIPLENNGRNSRKKLTLPNPTFHNNRQYCWLTQEDIVRYLVNAIGLFSQIAVYPINSLDIINAGSITTVHYDDPASSALPFISQSLEMQTSVAVVDGDGKLVGEISPFTLNSCGEDVAAAFATLSAGDLMAYIDYGGPPEDLIRLVKERLQERNLVKTLELMEEDSGISSGISSVSSSCSSSSEDEEFRVGMRKGRSGGYSAKVVRRSETIMCRPWSSLVAVMIQALSHRASYAWVVEEDRTLAGIVTFAGMLKVFQERTTTMT</sequence>
<comment type="caution">
    <text evidence="3">The sequence shown here is derived from an EMBL/GenBank/DDBJ whole genome shotgun (WGS) entry which is preliminary data.</text>
</comment>
<evidence type="ECO:0000256" key="2">
    <source>
        <dbReference type="ARBA" id="ARBA00023122"/>
    </source>
</evidence>
<dbReference type="InterPro" id="IPR050511">
    <property type="entry name" value="AMPK_gamma/SDS23_families"/>
</dbReference>
<dbReference type="EMBL" id="BSYR01000010">
    <property type="protein sequence ID" value="GMI72815.1"/>
    <property type="molecule type" value="Genomic_DNA"/>
</dbReference>
<protein>
    <submittedName>
        <fullName evidence="3">CBS domain containing protein 5</fullName>
    </submittedName>
</protein>
<keyword evidence="4" id="KW-1185">Reference proteome</keyword>
<accession>A0A9W7LRM2</accession>
<proteinExistence type="predicted"/>
<evidence type="ECO:0000313" key="3">
    <source>
        <dbReference type="EMBL" id="GMI72815.1"/>
    </source>
</evidence>
<gene>
    <name evidence="3" type="ORF">HRI_000950800</name>
</gene>
<dbReference type="PANTHER" id="PTHR13780:SF39">
    <property type="entry name" value="CBS DOMAIN-CONTAINING PROTEIN CBSX5-LIKE"/>
    <property type="match status" value="1"/>
</dbReference>
<dbReference type="InterPro" id="IPR006594">
    <property type="entry name" value="LisH"/>
</dbReference>
<keyword evidence="2" id="KW-0129">CBS domain</keyword>
<dbReference type="PANTHER" id="PTHR13780">
    <property type="entry name" value="AMP-ACTIVATED PROTEIN KINASE, GAMMA REGULATORY SUBUNIT"/>
    <property type="match status" value="1"/>
</dbReference>
<dbReference type="AlphaFoldDB" id="A0A9W7LRM2"/>
<dbReference type="InterPro" id="IPR046342">
    <property type="entry name" value="CBS_dom_sf"/>
</dbReference>
<dbReference type="PROSITE" id="PS50896">
    <property type="entry name" value="LISH"/>
    <property type="match status" value="1"/>
</dbReference>